<dbReference type="PANTHER" id="PTHR32361">
    <property type="entry name" value="FERRIC/CUPRIC REDUCTASE TRANSMEMBRANE COMPONENT"/>
    <property type="match status" value="1"/>
</dbReference>
<evidence type="ECO:0000256" key="7">
    <source>
        <dbReference type="ARBA" id="ARBA00022982"/>
    </source>
</evidence>
<name>M9LNV2_PSEA3</name>
<dbReference type="SFLD" id="SFLDS00052">
    <property type="entry name" value="Ferric_Reductase_Domain"/>
    <property type="match status" value="1"/>
</dbReference>
<keyword evidence="6 13" id="KW-0812">Transmembrane</keyword>
<protein>
    <recommendedName>
        <fullName evidence="3">ferric-chelate reductase (NADPH)</fullName>
        <ecNumber evidence="3">1.16.1.9</ecNumber>
    </recommendedName>
</protein>
<feature type="transmembrane region" description="Helical" evidence="13">
    <location>
        <begin position="167"/>
        <end position="185"/>
    </location>
</feature>
<proteinExistence type="inferred from homology"/>
<dbReference type="InterPro" id="IPR013121">
    <property type="entry name" value="Fe_red_NAD-bd_6"/>
</dbReference>
<feature type="transmembrane region" description="Helical" evidence="13">
    <location>
        <begin position="243"/>
        <end position="265"/>
    </location>
</feature>
<keyword evidence="7" id="KW-0249">Electron transport</keyword>
<dbReference type="InterPro" id="IPR017927">
    <property type="entry name" value="FAD-bd_FR_type"/>
</dbReference>
<dbReference type="InterPro" id="IPR017938">
    <property type="entry name" value="Riboflavin_synthase-like_b-brl"/>
</dbReference>
<dbReference type="Pfam" id="PF08030">
    <property type="entry name" value="NAD_binding_6"/>
    <property type="match status" value="1"/>
</dbReference>
<dbReference type="PANTHER" id="PTHR32361:SF23">
    <property type="entry name" value="FERRIC-CHELATE REDUCTASE"/>
    <property type="match status" value="1"/>
</dbReference>
<dbReference type="STRING" id="1151754.M9LNV2"/>
<evidence type="ECO:0000256" key="6">
    <source>
        <dbReference type="ARBA" id="ARBA00022692"/>
    </source>
</evidence>
<evidence type="ECO:0000256" key="9">
    <source>
        <dbReference type="ARBA" id="ARBA00023002"/>
    </source>
</evidence>
<dbReference type="CDD" id="cd06186">
    <property type="entry name" value="NOX_Duox_like_FAD_NADP"/>
    <property type="match status" value="1"/>
</dbReference>
<reference evidence="16" key="1">
    <citation type="journal article" date="2013" name="Genome Announc.">
        <title>Genome sequence of the basidiomycetous yeast Pseudozyma antarctica T-34, a producer of the glycolipid biosurfactants mannosylerythritol lipids.</title>
        <authorList>
            <person name="Morita T."/>
            <person name="Koike H."/>
            <person name="Koyama Y."/>
            <person name="Hagiwara H."/>
            <person name="Ito E."/>
            <person name="Fukuoka T."/>
            <person name="Imura T."/>
            <person name="Machida M."/>
            <person name="Kitamoto D."/>
        </authorList>
    </citation>
    <scope>NUCLEOTIDE SEQUENCE [LARGE SCALE GENOMIC DNA]</scope>
    <source>
        <strain evidence="16">T-34</strain>
    </source>
</reference>
<evidence type="ECO:0000313" key="16">
    <source>
        <dbReference type="Proteomes" id="UP000011976"/>
    </source>
</evidence>
<dbReference type="InterPro" id="IPR013130">
    <property type="entry name" value="Fe3_Rdtase_TM_dom"/>
</dbReference>
<dbReference type="InterPro" id="IPR039261">
    <property type="entry name" value="FNR_nucleotide-bd"/>
</dbReference>
<feature type="transmembrane region" description="Helical" evidence="13">
    <location>
        <begin position="205"/>
        <end position="223"/>
    </location>
</feature>
<evidence type="ECO:0000256" key="1">
    <source>
        <dbReference type="ARBA" id="ARBA00004651"/>
    </source>
</evidence>
<accession>M9LNV2</accession>
<evidence type="ECO:0000256" key="8">
    <source>
        <dbReference type="ARBA" id="ARBA00022989"/>
    </source>
</evidence>
<dbReference type="Pfam" id="PF08022">
    <property type="entry name" value="FAD_binding_8"/>
    <property type="match status" value="1"/>
</dbReference>
<feature type="transmembrane region" description="Helical" evidence="13">
    <location>
        <begin position="272"/>
        <end position="290"/>
    </location>
</feature>
<dbReference type="GO" id="GO:0052851">
    <property type="term" value="F:ferric-chelate reductase (NADPH) activity"/>
    <property type="evidence" value="ECO:0007669"/>
    <property type="project" value="UniProtKB-EC"/>
</dbReference>
<dbReference type="Pfam" id="PF01794">
    <property type="entry name" value="Ferric_reduct"/>
    <property type="match status" value="1"/>
</dbReference>
<comment type="subcellular location">
    <subcellularLocation>
        <location evidence="1">Cell membrane</location>
        <topology evidence="1">Multi-pass membrane protein</topology>
    </subcellularLocation>
</comment>
<dbReference type="GO" id="GO:0005886">
    <property type="term" value="C:plasma membrane"/>
    <property type="evidence" value="ECO:0007669"/>
    <property type="project" value="UniProtKB-SubCell"/>
</dbReference>
<feature type="transmembrane region" description="Helical" evidence="13">
    <location>
        <begin position="52"/>
        <end position="70"/>
    </location>
</feature>
<dbReference type="SUPFAM" id="SSF63380">
    <property type="entry name" value="Riboflavin synthase domain-like"/>
    <property type="match status" value="1"/>
</dbReference>
<feature type="transmembrane region" description="Helical" evidence="13">
    <location>
        <begin position="125"/>
        <end position="147"/>
    </location>
</feature>
<feature type="transmembrane region" description="Helical" evidence="13">
    <location>
        <begin position="82"/>
        <end position="104"/>
    </location>
</feature>
<dbReference type="Proteomes" id="UP000011976">
    <property type="component" value="Unassembled WGS sequence"/>
</dbReference>
<dbReference type="SFLD" id="SFLDG01168">
    <property type="entry name" value="Ferric_reductase_subgroup_(FRE"/>
    <property type="match status" value="1"/>
</dbReference>
<organism evidence="15 16">
    <name type="scientific">Pseudozyma antarctica (strain T-34)</name>
    <name type="common">Yeast</name>
    <name type="synonym">Candida antarctica</name>
    <dbReference type="NCBI Taxonomy" id="1151754"/>
    <lineage>
        <taxon>Eukaryota</taxon>
        <taxon>Fungi</taxon>
        <taxon>Dikarya</taxon>
        <taxon>Basidiomycota</taxon>
        <taxon>Ustilaginomycotina</taxon>
        <taxon>Ustilaginomycetes</taxon>
        <taxon>Ustilaginales</taxon>
        <taxon>Ustilaginaceae</taxon>
        <taxon>Moesziomyces</taxon>
    </lineage>
</organism>
<comment type="similarity">
    <text evidence="2">Belongs to the ferric reductase (FRE) family.</text>
</comment>
<dbReference type="GO" id="GO:0006879">
    <property type="term" value="P:intracellular iron ion homeostasis"/>
    <property type="evidence" value="ECO:0007669"/>
    <property type="project" value="TreeGrafter"/>
</dbReference>
<keyword evidence="10" id="KW-0406">Ion transport</keyword>
<evidence type="ECO:0000259" key="14">
    <source>
        <dbReference type="PROSITE" id="PS51384"/>
    </source>
</evidence>
<sequence>MEQVLVKRHKEVPGCVWQPGMVGPGCRPPSAVKKAAMAGKDSYYEMEKYSRITTWVLLALLGVVMLRHLVASVRHSTRSRLSLAPLSVPGYCTLAALCRGIGYYRPKRIFARNTVLAELISADRFPSLGNIIAMAVPSLGFICWCFAVKPYYRPAAVWGSTPLGVRAGMIANAFFPWLFAFGLKFNPLTFLTGISHEKLQFFHRWLARLILFFSIVHTVPFLWQPVHDGGFSNLKAWYYYDKIWWTGTVALAMLAWLVVSSFGYFRRMSYEFFVLQHVITIILFLVFYFMHTRDLLHSWSWLWPSIGVWGFHVLLKFANSLRISRFTGVPATVTLVDEDESLVRLEVSAPVSWLPGQHFFLRFPTINRSAPYQTHPFTVANLASPDVNLDSHLVFYFKARDGLTRKIWEHLMRQPAVKGKVSATFTVGLDGPYGSPFQPAAYHADLMLAGGVGMTSTLPALMSLCLATRSSRHAFTSRVAVHWAVPSMRLYEAFEPALRPMLEHLRTVGVDASLEVYCRAASSKATTEGTSSEDFSTSASAKSSSSALASFVRIHTVRANVPGIIHSFVDSISSNRTVGVAVCGPASMLSETANTVARLQWSRVMSSSSTLEELYLHTEAFDW</sequence>
<dbReference type="EC" id="1.16.1.9" evidence="3"/>
<dbReference type="InterPro" id="IPR051410">
    <property type="entry name" value="Ferric/Cupric_Reductase"/>
</dbReference>
<dbReference type="GO" id="GO:0006826">
    <property type="term" value="P:iron ion transport"/>
    <property type="evidence" value="ECO:0007669"/>
    <property type="project" value="TreeGrafter"/>
</dbReference>
<dbReference type="EMBL" id="DF196775">
    <property type="protein sequence ID" value="GAC73596.1"/>
    <property type="molecule type" value="Genomic_DNA"/>
</dbReference>
<dbReference type="OrthoDB" id="17725at2759"/>
<keyword evidence="9" id="KW-0560">Oxidoreductase</keyword>
<gene>
    <name evidence="15" type="ORF">PANT_9c00204</name>
</gene>
<dbReference type="PROSITE" id="PS51384">
    <property type="entry name" value="FAD_FR"/>
    <property type="match status" value="1"/>
</dbReference>
<evidence type="ECO:0000256" key="13">
    <source>
        <dbReference type="SAM" id="Phobius"/>
    </source>
</evidence>
<dbReference type="Gene3D" id="3.40.50.80">
    <property type="entry name" value="Nucleotide-binding domain of ferredoxin-NADP reductase (FNR) module"/>
    <property type="match status" value="1"/>
</dbReference>
<dbReference type="AlphaFoldDB" id="M9LNV2"/>
<evidence type="ECO:0000256" key="4">
    <source>
        <dbReference type="ARBA" id="ARBA00022448"/>
    </source>
</evidence>
<feature type="domain" description="FAD-binding FR-type" evidence="14">
    <location>
        <begin position="316"/>
        <end position="439"/>
    </location>
</feature>
<keyword evidence="5" id="KW-1003">Cell membrane</keyword>
<evidence type="ECO:0000256" key="2">
    <source>
        <dbReference type="ARBA" id="ARBA00006278"/>
    </source>
</evidence>
<dbReference type="SUPFAM" id="SSF52343">
    <property type="entry name" value="Ferredoxin reductase-like, C-terminal NADP-linked domain"/>
    <property type="match status" value="1"/>
</dbReference>
<keyword evidence="4" id="KW-0813">Transport</keyword>
<evidence type="ECO:0000313" key="15">
    <source>
        <dbReference type="EMBL" id="GAC73596.1"/>
    </source>
</evidence>
<comment type="catalytic activity">
    <reaction evidence="12">
        <text>2 a Fe(II)-siderophore + NADP(+) + H(+) = 2 a Fe(III)-siderophore + NADPH</text>
        <dbReference type="Rhea" id="RHEA:28795"/>
        <dbReference type="Rhea" id="RHEA-COMP:11342"/>
        <dbReference type="Rhea" id="RHEA-COMP:11344"/>
        <dbReference type="ChEBI" id="CHEBI:15378"/>
        <dbReference type="ChEBI" id="CHEBI:29033"/>
        <dbReference type="ChEBI" id="CHEBI:29034"/>
        <dbReference type="ChEBI" id="CHEBI:57783"/>
        <dbReference type="ChEBI" id="CHEBI:58349"/>
        <dbReference type="EC" id="1.16.1.9"/>
    </reaction>
</comment>
<evidence type="ECO:0000256" key="10">
    <source>
        <dbReference type="ARBA" id="ARBA00023065"/>
    </source>
</evidence>
<keyword evidence="8 13" id="KW-1133">Transmembrane helix</keyword>
<dbReference type="InterPro" id="IPR013112">
    <property type="entry name" value="FAD-bd_8"/>
</dbReference>
<dbReference type="GO" id="GO:0015677">
    <property type="term" value="P:copper ion import"/>
    <property type="evidence" value="ECO:0007669"/>
    <property type="project" value="TreeGrafter"/>
</dbReference>
<evidence type="ECO:0000256" key="5">
    <source>
        <dbReference type="ARBA" id="ARBA00022475"/>
    </source>
</evidence>
<evidence type="ECO:0000256" key="12">
    <source>
        <dbReference type="ARBA" id="ARBA00048483"/>
    </source>
</evidence>
<evidence type="ECO:0000256" key="3">
    <source>
        <dbReference type="ARBA" id="ARBA00012668"/>
    </source>
</evidence>
<keyword evidence="11 13" id="KW-0472">Membrane</keyword>
<evidence type="ECO:0000256" key="11">
    <source>
        <dbReference type="ARBA" id="ARBA00023136"/>
    </source>
</evidence>